<feature type="compositionally biased region" description="Basic and acidic residues" evidence="1">
    <location>
        <begin position="127"/>
        <end position="149"/>
    </location>
</feature>
<reference evidence="3 4" key="1">
    <citation type="submission" date="2023-08" db="EMBL/GenBank/DDBJ databases">
        <title>Black Yeasts Isolated from many extreme environments.</title>
        <authorList>
            <person name="Coleine C."/>
            <person name="Stajich J.E."/>
            <person name="Selbmann L."/>
        </authorList>
    </citation>
    <scope>NUCLEOTIDE SEQUENCE [LARGE SCALE GENOMIC DNA]</scope>
    <source>
        <strain evidence="3 4">CCFEE 536</strain>
    </source>
</reference>
<organism evidence="3 4">
    <name type="scientific">Cryomyces antarcticus</name>
    <dbReference type="NCBI Taxonomy" id="329879"/>
    <lineage>
        <taxon>Eukaryota</taxon>
        <taxon>Fungi</taxon>
        <taxon>Dikarya</taxon>
        <taxon>Ascomycota</taxon>
        <taxon>Pezizomycotina</taxon>
        <taxon>Dothideomycetes</taxon>
        <taxon>Dothideomycetes incertae sedis</taxon>
        <taxon>Cryomyces</taxon>
    </lineage>
</organism>
<evidence type="ECO:0000256" key="1">
    <source>
        <dbReference type="SAM" id="MobiDB-lite"/>
    </source>
</evidence>
<gene>
    <name evidence="3" type="ORF">LTR16_001497</name>
</gene>
<keyword evidence="2" id="KW-1133">Transmembrane helix</keyword>
<feature type="region of interest" description="Disordered" evidence="1">
    <location>
        <begin position="565"/>
        <end position="593"/>
    </location>
</feature>
<feature type="compositionally biased region" description="Polar residues" evidence="1">
    <location>
        <begin position="88"/>
        <end position="98"/>
    </location>
</feature>
<sequence length="789" mass="83724">MLMNKQTLRNLVDSYVGFLLGLVFFAALLSWVVSTDKTNYRGRFEAPWFREDGSLPGVIARYPASEVDDSEDEAEEEDVDSDRELGSSAGQATSSDTSCLAPVTSGGSIGDLEHPQMLGRSCGQLGADRKGERSNEAAASRKESHRESSSADDAAFEEMNYQFIERLRAIRESEAALVASWERESKRAWALYRERLRQRRGASSSMASAQPTNTVASASTTLDHEDKTVQQVQETVTSPAPLAACPVGDPVTVNNVDTEGGRTSTNDAVPAAAVPISAPSQSTSSTGPPRVNLQLLQQRRDAEMVRLGLDPTQPLSQISTSAALPAPQLVVEQPAIVVPSASYEETYGSWQAQPATQVVEQPAVVVPSASYEETHGGWQAQPAMQMEDASMELDGGPDRDGGVDMGWRWEEYMGQASTIDSMQNQDDESSAPVLQFPTTSWEEMRVASLEEVSPVFTEVAPIQPPTFPQPSQGWANWDSNDDDMLIITEFWAPFLPPYWFKNGTALPTAITTDLGESQQSGPDPAPLGEGSAGGPSVESAPLVPSSAVMPSVGINPGLGISPPSGTYSAPLSQASAGPSIDPAPLVPSSSAVMPPVLSPHAAAQTRRRMTRDLFSGRVSQQRRRLPPPAVAVAIAAAAASPAAAAPATTTATAAAAAPAPPAPTAPVMRVAPARKFAADLSFADWLPDDGSEPPIDGSGPTQISKHPSHVFGLPDDMAQSLNEAVPDPPDYSAPKGTGYVITQVTTPYTPTMLAVPVVPVVPVVQTPDIPRLYKRRPLPSPLFPPRRGK</sequence>
<feature type="transmembrane region" description="Helical" evidence="2">
    <location>
        <begin position="12"/>
        <end position="33"/>
    </location>
</feature>
<evidence type="ECO:0000313" key="3">
    <source>
        <dbReference type="EMBL" id="KAK5130489.1"/>
    </source>
</evidence>
<comment type="caution">
    <text evidence="3">The sequence shown here is derived from an EMBL/GenBank/DDBJ whole genome shotgun (WGS) entry which is preliminary data.</text>
</comment>
<feature type="region of interest" description="Disordered" evidence="1">
    <location>
        <begin position="513"/>
        <end position="543"/>
    </location>
</feature>
<feature type="compositionally biased region" description="Polar residues" evidence="1">
    <location>
        <begin position="565"/>
        <end position="576"/>
    </location>
</feature>
<name>A0ABR0KU64_9PEZI</name>
<feature type="region of interest" description="Disordered" evidence="1">
    <location>
        <begin position="62"/>
        <end position="153"/>
    </location>
</feature>
<evidence type="ECO:0000256" key="2">
    <source>
        <dbReference type="SAM" id="Phobius"/>
    </source>
</evidence>
<accession>A0ABR0KU64</accession>
<keyword evidence="2" id="KW-0472">Membrane</keyword>
<keyword evidence="2" id="KW-0812">Transmembrane</keyword>
<evidence type="ECO:0008006" key="5">
    <source>
        <dbReference type="Google" id="ProtNLM"/>
    </source>
</evidence>
<protein>
    <recommendedName>
        <fullName evidence="5">Transmembrane protein</fullName>
    </recommendedName>
</protein>
<dbReference type="EMBL" id="JAVRRA010024699">
    <property type="protein sequence ID" value="KAK5130489.1"/>
    <property type="molecule type" value="Genomic_DNA"/>
</dbReference>
<dbReference type="Proteomes" id="UP001357485">
    <property type="component" value="Unassembled WGS sequence"/>
</dbReference>
<keyword evidence="4" id="KW-1185">Reference proteome</keyword>
<feature type="compositionally biased region" description="Acidic residues" evidence="1">
    <location>
        <begin position="66"/>
        <end position="81"/>
    </location>
</feature>
<evidence type="ECO:0000313" key="4">
    <source>
        <dbReference type="Proteomes" id="UP001357485"/>
    </source>
</evidence>
<proteinExistence type="predicted"/>